<evidence type="ECO:0000313" key="2">
    <source>
        <dbReference type="Proteomes" id="UP000663856"/>
    </source>
</evidence>
<dbReference type="Proteomes" id="UP000663856">
    <property type="component" value="Unassembled WGS sequence"/>
</dbReference>
<evidence type="ECO:0000313" key="1">
    <source>
        <dbReference type="EMBL" id="CAF2149286.1"/>
    </source>
</evidence>
<accession>A0A816XQA8</accession>
<comment type="caution">
    <text evidence="1">The sequence shown here is derived from an EMBL/GenBank/DDBJ whole genome shotgun (WGS) entry which is preliminary data.</text>
</comment>
<proteinExistence type="predicted"/>
<reference evidence="1" key="1">
    <citation type="submission" date="2021-02" db="EMBL/GenBank/DDBJ databases">
        <authorList>
            <person name="Nowell W R."/>
        </authorList>
    </citation>
    <scope>NUCLEOTIDE SEQUENCE</scope>
</reference>
<protein>
    <submittedName>
        <fullName evidence="1">Uncharacterized protein</fullName>
    </submittedName>
</protein>
<dbReference type="AlphaFoldDB" id="A0A816XQA8"/>
<name>A0A816XQA8_9BILA</name>
<gene>
    <name evidence="1" type="ORF">WKI299_LOCUS29991</name>
</gene>
<organism evidence="1 2">
    <name type="scientific">Rotaria magnacalcarata</name>
    <dbReference type="NCBI Taxonomy" id="392030"/>
    <lineage>
        <taxon>Eukaryota</taxon>
        <taxon>Metazoa</taxon>
        <taxon>Spiralia</taxon>
        <taxon>Gnathifera</taxon>
        <taxon>Rotifera</taxon>
        <taxon>Eurotatoria</taxon>
        <taxon>Bdelloidea</taxon>
        <taxon>Philodinida</taxon>
        <taxon>Philodinidae</taxon>
        <taxon>Rotaria</taxon>
    </lineage>
</organism>
<dbReference type="EMBL" id="CAJNRF010013458">
    <property type="protein sequence ID" value="CAF2149286.1"/>
    <property type="molecule type" value="Genomic_DNA"/>
</dbReference>
<sequence length="192" mass="22340">MLTSVSSRFTLKVNDSDTDRNLCCRLRDILKSSIQYLPAHLHVTQYDFELYQIPLITGIFMNLGEITIDGLMGSPAYFMEAIGRENFIHQNVHRLRIHSLTKQNNKRLQFNIDENMSMPSSYINYQHPHHSHSNSQTKFNHENDQERTNYIIDTFITNFGDSMRENPKGWQGGFRKIAANEFAFFRGSAALF</sequence>